<proteinExistence type="predicted"/>
<evidence type="ECO:0000313" key="2">
    <source>
        <dbReference type="Proteomes" id="UP000230750"/>
    </source>
</evidence>
<reference evidence="1 2" key="1">
    <citation type="journal article" date="2017" name="PLoS Biol.">
        <title>The sea cucumber genome provides insights into morphological evolution and visceral regeneration.</title>
        <authorList>
            <person name="Zhang X."/>
            <person name="Sun L."/>
            <person name="Yuan J."/>
            <person name="Sun Y."/>
            <person name="Gao Y."/>
            <person name="Zhang L."/>
            <person name="Li S."/>
            <person name="Dai H."/>
            <person name="Hamel J.F."/>
            <person name="Liu C."/>
            <person name="Yu Y."/>
            <person name="Liu S."/>
            <person name="Lin W."/>
            <person name="Guo K."/>
            <person name="Jin S."/>
            <person name="Xu P."/>
            <person name="Storey K.B."/>
            <person name="Huan P."/>
            <person name="Zhang T."/>
            <person name="Zhou Y."/>
            <person name="Zhang J."/>
            <person name="Lin C."/>
            <person name="Li X."/>
            <person name="Xing L."/>
            <person name="Huo D."/>
            <person name="Sun M."/>
            <person name="Wang L."/>
            <person name="Mercier A."/>
            <person name="Li F."/>
            <person name="Yang H."/>
            <person name="Xiang J."/>
        </authorList>
    </citation>
    <scope>NUCLEOTIDE SEQUENCE [LARGE SCALE GENOMIC DNA]</scope>
    <source>
        <strain evidence="1">Shaxun</strain>
        <tissue evidence="1">Muscle</tissue>
    </source>
</reference>
<dbReference type="Pfam" id="PF13489">
    <property type="entry name" value="Methyltransf_23"/>
    <property type="match status" value="1"/>
</dbReference>
<dbReference type="EMBL" id="MRZV01000283">
    <property type="protein sequence ID" value="PIK53497.1"/>
    <property type="molecule type" value="Genomic_DNA"/>
</dbReference>
<dbReference type="GO" id="GO:0008168">
    <property type="term" value="F:methyltransferase activity"/>
    <property type="evidence" value="ECO:0007669"/>
    <property type="project" value="UniProtKB-KW"/>
</dbReference>
<organism evidence="1 2">
    <name type="scientific">Stichopus japonicus</name>
    <name type="common">Sea cucumber</name>
    <dbReference type="NCBI Taxonomy" id="307972"/>
    <lineage>
        <taxon>Eukaryota</taxon>
        <taxon>Metazoa</taxon>
        <taxon>Echinodermata</taxon>
        <taxon>Eleutherozoa</taxon>
        <taxon>Echinozoa</taxon>
        <taxon>Holothuroidea</taxon>
        <taxon>Aspidochirotacea</taxon>
        <taxon>Aspidochirotida</taxon>
        <taxon>Stichopodidae</taxon>
        <taxon>Apostichopus</taxon>
    </lineage>
</organism>
<evidence type="ECO:0000313" key="1">
    <source>
        <dbReference type="EMBL" id="PIK53497.1"/>
    </source>
</evidence>
<accession>A0A2G8KZS4</accession>
<gene>
    <name evidence="1" type="ORF">BSL78_09591</name>
</gene>
<comment type="caution">
    <text evidence="1">The sequence shown here is derived from an EMBL/GenBank/DDBJ whole genome shotgun (WGS) entry which is preliminary data.</text>
</comment>
<keyword evidence="1" id="KW-0489">Methyltransferase</keyword>
<keyword evidence="1" id="KW-0808">Transferase</keyword>
<dbReference type="Gene3D" id="3.40.50.150">
    <property type="entry name" value="Vaccinia Virus protein VP39"/>
    <property type="match status" value="1"/>
</dbReference>
<keyword evidence="2" id="KW-1185">Reference proteome</keyword>
<name>A0A2G8KZS4_STIJA</name>
<dbReference type="InterPro" id="IPR029063">
    <property type="entry name" value="SAM-dependent_MTases_sf"/>
</dbReference>
<protein>
    <submittedName>
        <fullName evidence="1">Putative histamine N-methyltransferase A isoform X5</fullName>
    </submittedName>
</protein>
<sequence>MTTLQLIDYIREYLRAMHRSECTLAAFHVMDGYKRRSNFSISSDTWTLLQNGQRIMDVEMLKKASELHPRLHNIGIDPNGDALGVFKERVQTEPRLDNVNIEWTQETAEKYQNVPPKSFTKEAPRSHFIHMLHMLYHVSSIEGAIQKYYDMLVEGGVMLISLASRSNNQLYNTFKKFETLQSNQTNSSPIERNDKRYSDDVIAVLEKLGFEYSVESVEYRLDVSGCLERKTEGGKLLLDFVCLTNAAQSYETLSEENQRVLIDCLKESCTSTEDGKNHVKLTFDIITVVKSLEGAIKEQVNGIK</sequence>
<dbReference type="SUPFAM" id="SSF53335">
    <property type="entry name" value="S-adenosyl-L-methionine-dependent methyltransferases"/>
    <property type="match status" value="1"/>
</dbReference>
<dbReference type="Proteomes" id="UP000230750">
    <property type="component" value="Unassembled WGS sequence"/>
</dbReference>
<dbReference type="AlphaFoldDB" id="A0A2G8KZS4"/>
<dbReference type="OrthoDB" id="5984880at2759"/>
<dbReference type="STRING" id="307972.A0A2G8KZS4"/>
<dbReference type="GO" id="GO:0032259">
    <property type="term" value="P:methylation"/>
    <property type="evidence" value="ECO:0007669"/>
    <property type="project" value="UniProtKB-KW"/>
</dbReference>